<dbReference type="Proteomes" id="UP001432062">
    <property type="component" value="Chromosome"/>
</dbReference>
<accession>A0ABZ1YTG1</accession>
<evidence type="ECO:0000313" key="3">
    <source>
        <dbReference type="Proteomes" id="UP001432062"/>
    </source>
</evidence>
<evidence type="ECO:0000256" key="1">
    <source>
        <dbReference type="SAM" id="MobiDB-lite"/>
    </source>
</evidence>
<protein>
    <recommendedName>
        <fullName evidence="4">Transposase</fullName>
    </recommendedName>
</protein>
<feature type="region of interest" description="Disordered" evidence="1">
    <location>
        <begin position="148"/>
        <end position="181"/>
    </location>
</feature>
<feature type="compositionally biased region" description="Basic and acidic residues" evidence="1">
    <location>
        <begin position="153"/>
        <end position="162"/>
    </location>
</feature>
<dbReference type="EMBL" id="CP109441">
    <property type="protein sequence ID" value="WUV46577.1"/>
    <property type="molecule type" value="Genomic_DNA"/>
</dbReference>
<organism evidence="2 3">
    <name type="scientific">Nocardia vinacea</name>
    <dbReference type="NCBI Taxonomy" id="96468"/>
    <lineage>
        <taxon>Bacteria</taxon>
        <taxon>Bacillati</taxon>
        <taxon>Actinomycetota</taxon>
        <taxon>Actinomycetes</taxon>
        <taxon>Mycobacteriales</taxon>
        <taxon>Nocardiaceae</taxon>
        <taxon>Nocardia</taxon>
    </lineage>
</organism>
<reference evidence="2" key="1">
    <citation type="submission" date="2022-10" db="EMBL/GenBank/DDBJ databases">
        <title>The complete genomes of actinobacterial strains from the NBC collection.</title>
        <authorList>
            <person name="Joergensen T.S."/>
            <person name="Alvarez Arevalo M."/>
            <person name="Sterndorff E.B."/>
            <person name="Faurdal D."/>
            <person name="Vuksanovic O."/>
            <person name="Mourched A.-S."/>
            <person name="Charusanti P."/>
            <person name="Shaw S."/>
            <person name="Blin K."/>
            <person name="Weber T."/>
        </authorList>
    </citation>
    <scope>NUCLEOTIDE SEQUENCE</scope>
    <source>
        <strain evidence="2">NBC_01482</strain>
    </source>
</reference>
<proteinExistence type="predicted"/>
<name>A0ABZ1YTG1_9NOCA</name>
<gene>
    <name evidence="2" type="ORF">OG563_47395</name>
</gene>
<dbReference type="RefSeq" id="WP_329410418.1">
    <property type="nucleotide sequence ID" value="NZ_CP109441.1"/>
</dbReference>
<evidence type="ECO:0000313" key="2">
    <source>
        <dbReference type="EMBL" id="WUV46577.1"/>
    </source>
</evidence>
<keyword evidence="3" id="KW-1185">Reference proteome</keyword>
<sequence length="181" mass="20142">MANILRRAIRERRPFSPWLQVMEWEEMAALHQWFYRTRWAHPAPNLHRPAAGAVPVLPVGAAGRPNAVGNFYFDVTLSYRRLERPRRRTTAVRHVWYKSCVTAGNRCSTAKFAQRVNVAVELADAGVPVADAARMLVGRFRCSPRQALPLPGARDRRQDRGAGTDGCVHRQSACGTGGSGP</sequence>
<evidence type="ECO:0008006" key="4">
    <source>
        <dbReference type="Google" id="ProtNLM"/>
    </source>
</evidence>